<dbReference type="RefSeq" id="WP_131906948.1">
    <property type="nucleotide sequence ID" value="NZ_BAAAFU010000001.1"/>
</dbReference>
<name>A0A4R1EUA1_9GAMM</name>
<keyword evidence="7" id="KW-1133">Transmembrane helix</keyword>
<dbReference type="AlphaFoldDB" id="A0A4R1EUA1"/>
<reference evidence="9 10" key="1">
    <citation type="submission" date="2019-03" db="EMBL/GenBank/DDBJ databases">
        <title>Genomic Encyclopedia of Type Strains, Phase IV (KMG-IV): sequencing the most valuable type-strain genomes for metagenomic binning, comparative biology and taxonomic classification.</title>
        <authorList>
            <person name="Goeker M."/>
        </authorList>
    </citation>
    <scope>NUCLEOTIDE SEQUENCE [LARGE SCALE GENOMIC DNA]</scope>
    <source>
        <strain evidence="9 10">DSM 24830</strain>
    </source>
</reference>
<evidence type="ECO:0000256" key="7">
    <source>
        <dbReference type="SAM" id="Phobius"/>
    </source>
</evidence>
<dbReference type="Gene3D" id="3.30.2010.10">
    <property type="entry name" value="Metalloproteases ('zincins'), catalytic domain"/>
    <property type="match status" value="1"/>
</dbReference>
<sequence length="279" mass="31033">MQYENPQIPEDINTSKENPLKEFSVLLVGSIALVIVVSLVLSLGGSWLAGLIPYNAEKKVASLYDVSAHDDNSDHQQITKYLQQLADKISKAQNLPEEMKITIHYMHSDTMNAFATLGGNVFMFKGLLEKLPNENTLVTLLGHEIAHVKYRHPIKSLGGGIAVSIAMTTLGRSADSQILGDTGLLSTLHFSRKMEQQSDIEAMNTLKALYGHLNGGAELFRIFHNERAAMESKEPAEFFSTHPQDEKRIESFSDMAQKKGWSETGTLTPLPDFYRNAFH</sequence>
<proteinExistence type="inferred from homology"/>
<evidence type="ECO:0000256" key="1">
    <source>
        <dbReference type="ARBA" id="ARBA00022670"/>
    </source>
</evidence>
<dbReference type="InterPro" id="IPR051156">
    <property type="entry name" value="Mito/Outer_Membr_Metalloprot"/>
</dbReference>
<keyword evidence="4 6" id="KW-0862">Zinc</keyword>
<gene>
    <name evidence="9" type="ORF">EV695_3214</name>
</gene>
<feature type="domain" description="Peptidase M48" evidence="8">
    <location>
        <begin position="79"/>
        <end position="254"/>
    </location>
</feature>
<dbReference type="GO" id="GO:0046872">
    <property type="term" value="F:metal ion binding"/>
    <property type="evidence" value="ECO:0007669"/>
    <property type="project" value="UniProtKB-KW"/>
</dbReference>
<dbReference type="GO" id="GO:0051603">
    <property type="term" value="P:proteolysis involved in protein catabolic process"/>
    <property type="evidence" value="ECO:0007669"/>
    <property type="project" value="TreeGrafter"/>
</dbReference>
<comment type="caution">
    <text evidence="9">The sequence shown here is derived from an EMBL/GenBank/DDBJ whole genome shotgun (WGS) entry which is preliminary data.</text>
</comment>
<dbReference type="EMBL" id="SMFQ01000004">
    <property type="protein sequence ID" value="TCJ85247.1"/>
    <property type="molecule type" value="Genomic_DNA"/>
</dbReference>
<evidence type="ECO:0000256" key="2">
    <source>
        <dbReference type="ARBA" id="ARBA00022723"/>
    </source>
</evidence>
<evidence type="ECO:0000256" key="3">
    <source>
        <dbReference type="ARBA" id="ARBA00022801"/>
    </source>
</evidence>
<dbReference type="InterPro" id="IPR001915">
    <property type="entry name" value="Peptidase_M48"/>
</dbReference>
<evidence type="ECO:0000256" key="6">
    <source>
        <dbReference type="RuleBase" id="RU003983"/>
    </source>
</evidence>
<dbReference type="GO" id="GO:0016020">
    <property type="term" value="C:membrane"/>
    <property type="evidence" value="ECO:0007669"/>
    <property type="project" value="TreeGrafter"/>
</dbReference>
<feature type="transmembrane region" description="Helical" evidence="7">
    <location>
        <begin position="23"/>
        <end position="49"/>
    </location>
</feature>
<keyword evidence="7" id="KW-0812">Transmembrane</keyword>
<dbReference type="GO" id="GO:0004222">
    <property type="term" value="F:metalloendopeptidase activity"/>
    <property type="evidence" value="ECO:0007669"/>
    <property type="project" value="InterPro"/>
</dbReference>
<evidence type="ECO:0000313" key="10">
    <source>
        <dbReference type="Proteomes" id="UP000294887"/>
    </source>
</evidence>
<dbReference type="Pfam" id="PF01435">
    <property type="entry name" value="Peptidase_M48"/>
    <property type="match status" value="1"/>
</dbReference>
<accession>A0A4R1EUA1</accession>
<dbReference type="PANTHER" id="PTHR22726">
    <property type="entry name" value="METALLOENDOPEPTIDASE OMA1"/>
    <property type="match status" value="1"/>
</dbReference>
<protein>
    <submittedName>
        <fullName evidence="9">Peptidase M48-like protein</fullName>
    </submittedName>
</protein>
<keyword evidence="1 6" id="KW-0645">Protease</keyword>
<comment type="similarity">
    <text evidence="6">Belongs to the peptidase M48 family.</text>
</comment>
<keyword evidence="7" id="KW-0472">Membrane</keyword>
<dbReference type="CDD" id="cd07332">
    <property type="entry name" value="M48C_Oma1_like"/>
    <property type="match status" value="1"/>
</dbReference>
<keyword evidence="3 6" id="KW-0378">Hydrolase</keyword>
<dbReference type="PANTHER" id="PTHR22726:SF1">
    <property type="entry name" value="METALLOENDOPEPTIDASE OMA1, MITOCHONDRIAL"/>
    <property type="match status" value="1"/>
</dbReference>
<evidence type="ECO:0000256" key="4">
    <source>
        <dbReference type="ARBA" id="ARBA00022833"/>
    </source>
</evidence>
<evidence type="ECO:0000259" key="8">
    <source>
        <dbReference type="Pfam" id="PF01435"/>
    </source>
</evidence>
<dbReference type="Proteomes" id="UP000294887">
    <property type="component" value="Unassembled WGS sequence"/>
</dbReference>
<evidence type="ECO:0000313" key="9">
    <source>
        <dbReference type="EMBL" id="TCJ85247.1"/>
    </source>
</evidence>
<keyword evidence="10" id="KW-1185">Reference proteome</keyword>
<dbReference type="OrthoDB" id="9810445at2"/>
<evidence type="ECO:0000256" key="5">
    <source>
        <dbReference type="ARBA" id="ARBA00023049"/>
    </source>
</evidence>
<comment type="cofactor">
    <cofactor evidence="6">
        <name>Zn(2+)</name>
        <dbReference type="ChEBI" id="CHEBI:29105"/>
    </cofactor>
    <text evidence="6">Binds 1 zinc ion per subunit.</text>
</comment>
<keyword evidence="5 6" id="KW-0482">Metalloprotease</keyword>
<keyword evidence="2" id="KW-0479">Metal-binding</keyword>
<organism evidence="9 10">
    <name type="scientific">Cocleimonas flava</name>
    <dbReference type="NCBI Taxonomy" id="634765"/>
    <lineage>
        <taxon>Bacteria</taxon>
        <taxon>Pseudomonadati</taxon>
        <taxon>Pseudomonadota</taxon>
        <taxon>Gammaproteobacteria</taxon>
        <taxon>Thiotrichales</taxon>
        <taxon>Thiotrichaceae</taxon>
        <taxon>Cocleimonas</taxon>
    </lineage>
</organism>